<keyword evidence="1" id="KW-0560">Oxidoreductase</keyword>
<dbReference type="PANTHER" id="PTHR43364:SF4">
    <property type="entry name" value="NAD(P)-LINKED OXIDOREDUCTASE SUPERFAMILY PROTEIN"/>
    <property type="match status" value="1"/>
</dbReference>
<comment type="caution">
    <text evidence="3">The sequence shown here is derived from an EMBL/GenBank/DDBJ whole genome shotgun (WGS) entry which is preliminary data.</text>
</comment>
<dbReference type="EMBL" id="PGXC01000034">
    <property type="protein sequence ID" value="PKK88798.1"/>
    <property type="molecule type" value="Genomic_DNA"/>
</dbReference>
<evidence type="ECO:0000259" key="2">
    <source>
        <dbReference type="Pfam" id="PF00248"/>
    </source>
</evidence>
<dbReference type="Pfam" id="PF00248">
    <property type="entry name" value="Aldo_ket_red"/>
    <property type="match status" value="1"/>
</dbReference>
<sequence>MNKQTGLLYLSIFLISIWLNVSALPSVVFSLEEMEYVEVSNEQNVKVRFSRLIMGTDHVAQEDWYGADSRKITEEYVHELFDEAARLGINLFDTSPIYVGDIENKLGKWMNSWRGKNPDKKVYSLSKGGFPFDLYWSKRLPDGVNSNCVQELLKARGIMAEGDAELPNVPNGTYISRLFGDDRQIAARIGEEISHTLKNLGGAPTVYLMHRDDGDFINFEAVKRSQSSVLDIMEALSSKELHQQFTFLGWSNWKPHRIMRSLNLAETRPDLAKPVFNSPYFSLFEMSERSIHAGGIQVTHEEMMNENFLRGIKIMSYSPLGGISILDRPESCWVNARKDARKKYAQGDPYWKNVYHAIFTCANEARYNRVEMFTNEFNRKHSTSYTIDQMVNAYALAHKRTDFLVVGPLTIEQLRRTVGSLKLARMLTDKDLDFLYYGDE</sequence>
<dbReference type="Proteomes" id="UP000233256">
    <property type="component" value="Unassembled WGS sequence"/>
</dbReference>
<dbReference type="SUPFAM" id="SSF51430">
    <property type="entry name" value="NAD(P)-linked oxidoreductase"/>
    <property type="match status" value="1"/>
</dbReference>
<dbReference type="InterPro" id="IPR050523">
    <property type="entry name" value="AKR_Detox_Biosynth"/>
</dbReference>
<dbReference type="Gene3D" id="3.20.20.100">
    <property type="entry name" value="NADP-dependent oxidoreductase domain"/>
    <property type="match status" value="1"/>
</dbReference>
<reference evidence="3 4" key="1">
    <citation type="journal article" date="2017" name="ISME J.">
        <title>Potential for microbial H2 and metal transformations associated with novel bacteria and archaea in deep terrestrial subsurface sediments.</title>
        <authorList>
            <person name="Hernsdorf A.W."/>
            <person name="Amano Y."/>
            <person name="Miyakawa K."/>
            <person name="Ise K."/>
            <person name="Suzuki Y."/>
            <person name="Anantharaman K."/>
            <person name="Probst A."/>
            <person name="Burstein D."/>
            <person name="Thomas B.C."/>
            <person name="Banfield J.F."/>
        </authorList>
    </citation>
    <scope>NUCLEOTIDE SEQUENCE [LARGE SCALE GENOMIC DNA]</scope>
    <source>
        <strain evidence="3">HGW-Wallbacteria-1</strain>
    </source>
</reference>
<proteinExistence type="predicted"/>
<accession>A0A2N1PKC0</accession>
<dbReference type="InterPro" id="IPR036812">
    <property type="entry name" value="NAD(P)_OxRdtase_dom_sf"/>
</dbReference>
<evidence type="ECO:0000313" key="3">
    <source>
        <dbReference type="EMBL" id="PKK88798.1"/>
    </source>
</evidence>
<dbReference type="PANTHER" id="PTHR43364">
    <property type="entry name" value="NADH-SPECIFIC METHYLGLYOXAL REDUCTASE-RELATED"/>
    <property type="match status" value="1"/>
</dbReference>
<dbReference type="InterPro" id="IPR023210">
    <property type="entry name" value="NADP_OxRdtase_dom"/>
</dbReference>
<dbReference type="GO" id="GO:0005829">
    <property type="term" value="C:cytosol"/>
    <property type="evidence" value="ECO:0007669"/>
    <property type="project" value="TreeGrafter"/>
</dbReference>
<name>A0A2N1PKC0_9BACT</name>
<dbReference type="GO" id="GO:0016491">
    <property type="term" value="F:oxidoreductase activity"/>
    <property type="evidence" value="ECO:0007669"/>
    <property type="project" value="UniProtKB-KW"/>
</dbReference>
<evidence type="ECO:0000313" key="4">
    <source>
        <dbReference type="Proteomes" id="UP000233256"/>
    </source>
</evidence>
<dbReference type="AlphaFoldDB" id="A0A2N1PKC0"/>
<gene>
    <name evidence="3" type="ORF">CVV64_17085</name>
</gene>
<feature type="domain" description="NADP-dependent oxidoreductase" evidence="2">
    <location>
        <begin position="52"/>
        <end position="431"/>
    </location>
</feature>
<organism evidence="3 4">
    <name type="scientific">Candidatus Wallbacteria bacterium HGW-Wallbacteria-1</name>
    <dbReference type="NCBI Taxonomy" id="2013854"/>
    <lineage>
        <taxon>Bacteria</taxon>
        <taxon>Candidatus Walliibacteriota</taxon>
    </lineage>
</organism>
<evidence type="ECO:0000256" key="1">
    <source>
        <dbReference type="ARBA" id="ARBA00023002"/>
    </source>
</evidence>
<protein>
    <recommendedName>
        <fullName evidence="2">NADP-dependent oxidoreductase domain-containing protein</fullName>
    </recommendedName>
</protein>